<proteinExistence type="predicted"/>
<organism evidence="2 3">
    <name type="scientific">Devosia pacifica</name>
    <dbReference type="NCBI Taxonomy" id="1335967"/>
    <lineage>
        <taxon>Bacteria</taxon>
        <taxon>Pseudomonadati</taxon>
        <taxon>Pseudomonadota</taxon>
        <taxon>Alphaproteobacteria</taxon>
        <taxon>Hyphomicrobiales</taxon>
        <taxon>Devosiaceae</taxon>
        <taxon>Devosia</taxon>
    </lineage>
</organism>
<reference evidence="2" key="1">
    <citation type="journal article" date="2014" name="Int. J. Syst. Evol. Microbiol.">
        <title>Complete genome sequence of Corynebacterium casei LMG S-19264T (=DSM 44701T), isolated from a smear-ripened cheese.</title>
        <authorList>
            <consortium name="US DOE Joint Genome Institute (JGI-PGF)"/>
            <person name="Walter F."/>
            <person name="Albersmeier A."/>
            <person name="Kalinowski J."/>
            <person name="Ruckert C."/>
        </authorList>
    </citation>
    <scope>NUCLEOTIDE SEQUENCE</scope>
    <source>
        <strain evidence="2">KCTC 32437</strain>
    </source>
</reference>
<comment type="caution">
    <text evidence="2">The sequence shown here is derived from an EMBL/GenBank/DDBJ whole genome shotgun (WGS) entry which is preliminary data.</text>
</comment>
<evidence type="ECO:0000313" key="3">
    <source>
        <dbReference type="Proteomes" id="UP000646579"/>
    </source>
</evidence>
<dbReference type="Proteomes" id="UP000646579">
    <property type="component" value="Unassembled WGS sequence"/>
</dbReference>
<keyword evidence="3" id="KW-1185">Reference proteome</keyword>
<evidence type="ECO:0000313" key="2">
    <source>
        <dbReference type="EMBL" id="GHA16853.1"/>
    </source>
</evidence>
<reference evidence="2" key="2">
    <citation type="submission" date="2020-09" db="EMBL/GenBank/DDBJ databases">
        <authorList>
            <person name="Sun Q."/>
            <person name="Kim S."/>
        </authorList>
    </citation>
    <scope>NUCLEOTIDE SEQUENCE</scope>
    <source>
        <strain evidence="2">KCTC 32437</strain>
    </source>
</reference>
<dbReference type="EMBL" id="BMZE01000001">
    <property type="protein sequence ID" value="GHA16853.1"/>
    <property type="molecule type" value="Genomic_DNA"/>
</dbReference>
<dbReference type="AlphaFoldDB" id="A0A918VRH3"/>
<name>A0A918VRH3_9HYPH</name>
<protein>
    <submittedName>
        <fullName evidence="2">Uncharacterized protein</fullName>
    </submittedName>
</protein>
<dbReference type="RefSeq" id="WP_189423975.1">
    <property type="nucleotide sequence ID" value="NZ_BMZE01000001.1"/>
</dbReference>
<keyword evidence="1" id="KW-0732">Signal</keyword>
<feature type="signal peptide" evidence="1">
    <location>
        <begin position="1"/>
        <end position="25"/>
    </location>
</feature>
<feature type="chain" id="PRO_5036828061" evidence="1">
    <location>
        <begin position="26"/>
        <end position="218"/>
    </location>
</feature>
<accession>A0A918VRH3</accession>
<gene>
    <name evidence="2" type="ORF">GCM10007989_10040</name>
</gene>
<evidence type="ECO:0000256" key="1">
    <source>
        <dbReference type="SAM" id="SignalP"/>
    </source>
</evidence>
<sequence>MQQIRALAAALAGAIISVSAIPAHAALPPGVVDYMLAEAPIDIEVKILSVETPDRPDGSCLLEAIVTKVYEGDLASGQTIEFTTPCYHPGAELPVGGASYRQVKTLTTLQRAEVLLVPEGAIFTVAGYGAGLYELERSPPFFGTWECGGHIFSFGEKLFDNGDEAIKIEEIEQTAAGYRLHLREVMTPIELTGIEAETMRYATNTELVCTRLPVDRAQ</sequence>